<reference evidence="2" key="1">
    <citation type="submission" date="2022-03" db="EMBL/GenBank/DDBJ databases">
        <title>Description of Abyssus ytuae gen. nov., sp. nov., a novel member of the family Flavobacteriaceae isolated from the sediment of Mariana Trench.</title>
        <authorList>
            <person name="Zhang J."/>
            <person name="Xu X."/>
        </authorList>
    </citation>
    <scope>NUCLEOTIDE SEQUENCE</scope>
    <source>
        <strain evidence="2">MT3330</strain>
    </source>
</reference>
<dbReference type="PROSITE" id="PS51819">
    <property type="entry name" value="VOC"/>
    <property type="match status" value="1"/>
</dbReference>
<dbReference type="PANTHER" id="PTHR33993">
    <property type="entry name" value="GLYOXALASE-RELATED"/>
    <property type="match status" value="1"/>
</dbReference>
<dbReference type="PANTHER" id="PTHR33993:SF2">
    <property type="entry name" value="VOC DOMAIN-CONTAINING PROTEIN"/>
    <property type="match status" value="1"/>
</dbReference>
<dbReference type="SUPFAM" id="SSF54593">
    <property type="entry name" value="Glyoxalase/Bleomycin resistance protein/Dihydroxybiphenyl dioxygenase"/>
    <property type="match status" value="1"/>
</dbReference>
<dbReference type="RefSeq" id="WP_255841253.1">
    <property type="nucleotide sequence ID" value="NZ_CP094358.1"/>
</dbReference>
<dbReference type="InterPro" id="IPR004360">
    <property type="entry name" value="Glyas_Fos-R_dOase_dom"/>
</dbReference>
<evidence type="ECO:0000313" key="2">
    <source>
        <dbReference type="EMBL" id="UOB16096.1"/>
    </source>
</evidence>
<proteinExistence type="predicted"/>
<dbReference type="Pfam" id="PF00903">
    <property type="entry name" value="Glyoxalase"/>
    <property type="match status" value="1"/>
</dbReference>
<gene>
    <name evidence="2" type="ORF">MQE35_10135</name>
</gene>
<keyword evidence="3" id="KW-1185">Reference proteome</keyword>
<sequence>MKNENPVVWFEIYTDNLQRAKKFYETVFKIELTKLPTPGNDEFEMLAFPSNMESKNKATGTLVKMEGVKAGNNSTIIYFASEDCSIEEARIENAGGNVYKPKMSIGEYGFIVLATDTEGNMFGIHSME</sequence>
<organism evidence="2 3">
    <name type="scientific">Abyssalbus ytuae</name>
    <dbReference type="NCBI Taxonomy" id="2926907"/>
    <lineage>
        <taxon>Bacteria</taxon>
        <taxon>Pseudomonadati</taxon>
        <taxon>Bacteroidota</taxon>
        <taxon>Flavobacteriia</taxon>
        <taxon>Flavobacteriales</taxon>
        <taxon>Flavobacteriaceae</taxon>
        <taxon>Abyssalbus</taxon>
    </lineage>
</organism>
<dbReference type="Proteomes" id="UP000831290">
    <property type="component" value="Chromosome"/>
</dbReference>
<dbReference type="EMBL" id="CP094358">
    <property type="protein sequence ID" value="UOB16096.1"/>
    <property type="molecule type" value="Genomic_DNA"/>
</dbReference>
<dbReference type="AlphaFoldDB" id="A0A9E6ZSX4"/>
<dbReference type="CDD" id="cd07247">
    <property type="entry name" value="SgaA_N_like"/>
    <property type="match status" value="1"/>
</dbReference>
<protein>
    <submittedName>
        <fullName evidence="2">VOC family protein</fullName>
    </submittedName>
</protein>
<evidence type="ECO:0000259" key="1">
    <source>
        <dbReference type="PROSITE" id="PS51819"/>
    </source>
</evidence>
<name>A0A9E6ZSX4_9FLAO</name>
<dbReference type="InterPro" id="IPR052164">
    <property type="entry name" value="Anthracycline_SecMetBiosynth"/>
</dbReference>
<accession>A0A9E6ZSX4</accession>
<dbReference type="KEGG" id="fbm:MQE35_10135"/>
<dbReference type="InterPro" id="IPR029068">
    <property type="entry name" value="Glyas_Bleomycin-R_OHBP_Dase"/>
</dbReference>
<feature type="domain" description="VOC" evidence="1">
    <location>
        <begin position="6"/>
        <end position="127"/>
    </location>
</feature>
<evidence type="ECO:0000313" key="3">
    <source>
        <dbReference type="Proteomes" id="UP000831290"/>
    </source>
</evidence>
<dbReference type="InterPro" id="IPR037523">
    <property type="entry name" value="VOC_core"/>
</dbReference>
<dbReference type="Gene3D" id="3.10.180.10">
    <property type="entry name" value="2,3-Dihydroxybiphenyl 1,2-Dioxygenase, domain 1"/>
    <property type="match status" value="1"/>
</dbReference>